<dbReference type="Proteomes" id="UP000278609">
    <property type="component" value="Unassembled WGS sequence"/>
</dbReference>
<dbReference type="Gene3D" id="3.40.50.1010">
    <property type="entry name" value="5'-nuclease"/>
    <property type="match status" value="1"/>
</dbReference>
<evidence type="ECO:0000259" key="1">
    <source>
        <dbReference type="Pfam" id="PF13470"/>
    </source>
</evidence>
<comment type="caution">
    <text evidence="2">The sequence shown here is derived from an EMBL/GenBank/DDBJ whole genome shotgun (WGS) entry which is preliminary data.</text>
</comment>
<dbReference type="OrthoDB" id="1148871at2"/>
<accession>A0A3P1XZ50</accession>
<sequence length="139" mass="15500">MSKTRLFLDTNVILDFMKAREPFCKGAAQIFELAYQGMVETYVSSLSFCNTHYIFRKDVGAEASLVALNKLKQIVKISPVSEQEVTAALHSDFPDFEDALQYYSAMAVHASIIISRNGKDFKQSSIPVMTADAFIESLS</sequence>
<evidence type="ECO:0000313" key="2">
    <source>
        <dbReference type="EMBL" id="RRD63178.1"/>
    </source>
</evidence>
<dbReference type="Pfam" id="PF13470">
    <property type="entry name" value="PIN_3"/>
    <property type="match status" value="1"/>
</dbReference>
<gene>
    <name evidence="2" type="ORF">EII40_00520</name>
</gene>
<dbReference type="InterPro" id="IPR029060">
    <property type="entry name" value="PIN-like_dom_sf"/>
</dbReference>
<dbReference type="RefSeq" id="WP_124750322.1">
    <property type="nucleotide sequence ID" value="NZ_RQYS01000001.1"/>
</dbReference>
<feature type="domain" description="PIN" evidence="1">
    <location>
        <begin position="5"/>
        <end position="117"/>
    </location>
</feature>
<name>A0A3P1XZ50_TANFO</name>
<organism evidence="2 3">
    <name type="scientific">Tannerella forsythia</name>
    <name type="common">Bacteroides forsythus</name>
    <dbReference type="NCBI Taxonomy" id="28112"/>
    <lineage>
        <taxon>Bacteria</taxon>
        <taxon>Pseudomonadati</taxon>
        <taxon>Bacteroidota</taxon>
        <taxon>Bacteroidia</taxon>
        <taxon>Bacteroidales</taxon>
        <taxon>Tannerellaceae</taxon>
        <taxon>Tannerella</taxon>
    </lineage>
</organism>
<dbReference type="SUPFAM" id="SSF88723">
    <property type="entry name" value="PIN domain-like"/>
    <property type="match status" value="1"/>
</dbReference>
<dbReference type="EMBL" id="RQYS01000001">
    <property type="protein sequence ID" value="RRD63178.1"/>
    <property type="molecule type" value="Genomic_DNA"/>
</dbReference>
<protein>
    <submittedName>
        <fullName evidence="2">PIN domain-containing protein</fullName>
    </submittedName>
</protein>
<reference evidence="2 3" key="1">
    <citation type="submission" date="2018-11" db="EMBL/GenBank/DDBJ databases">
        <title>Genomes From Bacteria Associated with the Canine Oral Cavity: a Test Case for Automated Genome-Based Taxonomic Assignment.</title>
        <authorList>
            <person name="Coil D.A."/>
            <person name="Jospin G."/>
            <person name="Darling A.E."/>
            <person name="Wallis C."/>
            <person name="Davis I.J."/>
            <person name="Harris S."/>
            <person name="Eisen J.A."/>
            <person name="Holcombe L.J."/>
            <person name="O'Flynn C."/>
        </authorList>
    </citation>
    <scope>NUCLEOTIDE SEQUENCE [LARGE SCALE GENOMIC DNA]</scope>
    <source>
        <strain evidence="2 3">OH2617_COT-023</strain>
    </source>
</reference>
<dbReference type="InterPro" id="IPR002716">
    <property type="entry name" value="PIN_dom"/>
</dbReference>
<dbReference type="AlphaFoldDB" id="A0A3P1XZ50"/>
<proteinExistence type="predicted"/>
<evidence type="ECO:0000313" key="3">
    <source>
        <dbReference type="Proteomes" id="UP000278609"/>
    </source>
</evidence>